<dbReference type="AlphaFoldDB" id="A0A5M3XDN9"/>
<evidence type="ECO:0000313" key="1">
    <source>
        <dbReference type="EMBL" id="GES18756.1"/>
    </source>
</evidence>
<comment type="caution">
    <text evidence="1">The sequence shown here is derived from an EMBL/GenBank/DDBJ whole genome shotgun (WGS) entry which is preliminary data.</text>
</comment>
<accession>A0A5M3XDN9</accession>
<dbReference type="Proteomes" id="UP000377595">
    <property type="component" value="Unassembled WGS sequence"/>
</dbReference>
<gene>
    <name evidence="1" type="ORF">Aple_016510</name>
</gene>
<protein>
    <recommendedName>
        <fullName evidence="3">Sulfotransferase</fullName>
    </recommendedName>
</protein>
<keyword evidence="2" id="KW-1185">Reference proteome</keyword>
<organism evidence="1 2">
    <name type="scientific">Acrocarpospora pleiomorpha</name>
    <dbReference type="NCBI Taxonomy" id="90975"/>
    <lineage>
        <taxon>Bacteria</taxon>
        <taxon>Bacillati</taxon>
        <taxon>Actinomycetota</taxon>
        <taxon>Actinomycetes</taxon>
        <taxon>Streptosporangiales</taxon>
        <taxon>Streptosporangiaceae</taxon>
        <taxon>Acrocarpospora</taxon>
    </lineage>
</organism>
<reference evidence="1 2" key="1">
    <citation type="submission" date="2019-10" db="EMBL/GenBank/DDBJ databases">
        <title>Whole genome shotgun sequence of Acrocarpospora pleiomorpha NBRC 16267.</title>
        <authorList>
            <person name="Ichikawa N."/>
            <person name="Kimura A."/>
            <person name="Kitahashi Y."/>
            <person name="Komaki H."/>
            <person name="Oguchi A."/>
        </authorList>
    </citation>
    <scope>NUCLEOTIDE SEQUENCE [LARGE SCALE GENOMIC DNA]</scope>
    <source>
        <strain evidence="1 2">NBRC 16267</strain>
    </source>
</reference>
<dbReference type="EMBL" id="BLAF01000008">
    <property type="protein sequence ID" value="GES18756.1"/>
    <property type="molecule type" value="Genomic_DNA"/>
</dbReference>
<evidence type="ECO:0000313" key="2">
    <source>
        <dbReference type="Proteomes" id="UP000377595"/>
    </source>
</evidence>
<evidence type="ECO:0008006" key="3">
    <source>
        <dbReference type="Google" id="ProtNLM"/>
    </source>
</evidence>
<dbReference type="SUPFAM" id="SSF52540">
    <property type="entry name" value="P-loop containing nucleoside triphosphate hydrolases"/>
    <property type="match status" value="1"/>
</dbReference>
<dbReference type="Pfam" id="PF13469">
    <property type="entry name" value="Sulfotransfer_3"/>
    <property type="match status" value="1"/>
</dbReference>
<name>A0A5M3XDN9_9ACTN</name>
<dbReference type="Gene3D" id="3.40.50.300">
    <property type="entry name" value="P-loop containing nucleotide triphosphate hydrolases"/>
    <property type="match status" value="1"/>
</dbReference>
<dbReference type="InterPro" id="IPR027417">
    <property type="entry name" value="P-loop_NTPase"/>
</dbReference>
<sequence length="331" mass="37316">MRERGGAAWLNVMSAPAPIFVAGTGRSGTSQLANVLGEHPQIHRIPIETRFIIDPGGLRDLADALTIRYDPIVGDDALRRLSDLLTVRLVGRRDRDRGHTVPEAIGERHYWDAVGRLWTELVASTFDESVPAAGLGHADWPAGPFEPQSHRRAIPRYFGDRRELIEILRRAVDTMFGGAAADAGKPTWCEKTPFNLLCMDFLWELVPEATIVHIKRHPVAVVASHVDQPWAPTTVDGALAWLKPVYDRWLTWKTTADLTERRYVEVKAEDLATDWPGQRRTLFELLGADDFATRSTFQSHNLEHRNDQFDPGTREYIERTLDRVIPAMGYA</sequence>
<proteinExistence type="predicted"/>